<evidence type="ECO:0000313" key="1">
    <source>
        <dbReference type="EMBL" id="CRH05813.1"/>
    </source>
</evidence>
<dbReference type="AlphaFoldDB" id="A0A1S7LHE3"/>
<proteinExistence type="predicted"/>
<name>A0A1S7LHE3_MAGMO</name>
<sequence length="377" mass="42610">MALVLVIDGLTAEGDEGWANWLPNLQRLAMLGEQVQLTGLGKRVLPESLQPWLSRLGLPERASSAWFSAYEARRSEPHASCWCHLGFTHLFRKEDTLRYVSPARTGQSMDELRALGQSLNTLLEEAGWQLRHQDGEGLILCSENPWQVDALPLRILEGASALEVLPQGRDGKKLQSLINSMQLVLSRDPINEQRLASGRLPLNTPWFWGFGPAPQGEPREPWQGGELRSSDAAVRGLGRFLGWQVGLMPEEEREWHWDESAKALAQRAAQEDVLIHLQGPAVFARHGMHGDRAKLLKLWDQQLWSPMERDLKQAGADLVIIEGYPLEKQGIGAPLKAPQALLVRAKKLGKPSRFWHRLRGEREQQVEWQGWSTTWKR</sequence>
<evidence type="ECO:0008006" key="2">
    <source>
        <dbReference type="Google" id="ProtNLM"/>
    </source>
</evidence>
<organism evidence="1">
    <name type="scientific">Magnetococcus massalia (strain MO-1)</name>
    <dbReference type="NCBI Taxonomy" id="451514"/>
    <lineage>
        <taxon>Bacteria</taxon>
        <taxon>Pseudomonadati</taxon>
        <taxon>Pseudomonadota</taxon>
        <taxon>Magnetococcia</taxon>
        <taxon>Magnetococcales</taxon>
        <taxon>Magnetococcaceae</taxon>
        <taxon>Magnetococcus</taxon>
    </lineage>
</organism>
<reference evidence="1" key="1">
    <citation type="submission" date="2015-04" db="EMBL/GenBank/DDBJ databases">
        <authorList>
            <person name="Syromyatnikov M.Y."/>
            <person name="Popov V.N."/>
        </authorList>
    </citation>
    <scope>NUCLEOTIDE SEQUENCE</scope>
    <source>
        <strain evidence="1">MO-1</strain>
    </source>
</reference>
<protein>
    <recommendedName>
        <fullName evidence="2">Phosphoglycerate mutase</fullName>
    </recommendedName>
</protein>
<accession>A0A1S7LHE3</accession>
<dbReference type="EMBL" id="LO017727">
    <property type="protein sequence ID" value="CRH05813.1"/>
    <property type="molecule type" value="Genomic_DNA"/>
</dbReference>
<gene>
    <name evidence="1" type="ORF">MAGMO_1629</name>
</gene>